<dbReference type="InterPro" id="IPR020828">
    <property type="entry name" value="GlycerAld_3-P_DH_NAD(P)-bd"/>
</dbReference>
<dbReference type="SUPFAM" id="SSF51735">
    <property type="entry name" value="NAD(P)-binding Rossmann-fold domains"/>
    <property type="match status" value="1"/>
</dbReference>
<dbReference type="PROSITE" id="PS00071">
    <property type="entry name" value="GAPDH"/>
    <property type="match status" value="1"/>
</dbReference>
<dbReference type="EMBL" id="JBHLUB010000001">
    <property type="protein sequence ID" value="MFC0580949.1"/>
    <property type="molecule type" value="Genomic_DNA"/>
</dbReference>
<evidence type="ECO:0000256" key="3">
    <source>
        <dbReference type="RuleBase" id="RU000397"/>
    </source>
</evidence>
<gene>
    <name evidence="6" type="primary">gap</name>
    <name evidence="6" type="ORF">ACFFFR_00915</name>
</gene>
<sequence length="335" mass="36428">MSTKIAINGFGRIGRSAIRAIDELGYDLELVAVNDLANDEDLAMLVKYDTILGPRHDVSYADGVLTFNGKQVKMFEEPDPAKLPWKDLGVDIVLECSGHFTKGPAARKHIEAGAKKVIISAPGKDIDGTFVMGINDQNYDPAQHDIISNASCTTNCLAPMVKVMHENFGIVDGLMTTIHAYTGDQNLHDSPHHKDQRRARAAAMNMVPTSTGAAKAIGEVIPELKGKLDGFAMRVPVITGSATDLTVELERHVEVEEVQAAFKKASEEGPLAGYLKYSTDPIVSWDIVKDPHSTIFDAPLTKSIGKTVKIVGWYDNEWGYTARLLDLTALVASKL</sequence>
<comment type="caution">
    <text evidence="6">The sequence shown here is derived from an EMBL/GenBank/DDBJ whole genome shotgun (WGS) entry which is preliminary data.</text>
</comment>
<dbReference type="SMART" id="SM00846">
    <property type="entry name" value="Gp_dh_N"/>
    <property type="match status" value="1"/>
</dbReference>
<feature type="domain" description="Glyceraldehyde 3-phosphate dehydrogenase NAD(P) binding" evidence="5">
    <location>
        <begin position="3"/>
        <end position="152"/>
    </location>
</feature>
<evidence type="ECO:0000256" key="2">
    <source>
        <dbReference type="ARBA" id="ARBA00023002"/>
    </source>
</evidence>
<dbReference type="InterPro" id="IPR036291">
    <property type="entry name" value="NAD(P)-bd_dom_sf"/>
</dbReference>
<dbReference type="InterPro" id="IPR020831">
    <property type="entry name" value="GlycerAld/Erythrose_P_DH"/>
</dbReference>
<dbReference type="PRINTS" id="PR00078">
    <property type="entry name" value="G3PDHDRGNASE"/>
</dbReference>
<accession>A0ABV6P735</accession>
<dbReference type="PIRSF" id="PIRSF000149">
    <property type="entry name" value="GAP_DH"/>
    <property type="match status" value="1"/>
</dbReference>
<comment type="similarity">
    <text evidence="1 3">Belongs to the glyceraldehyde-3-phosphate dehydrogenase family.</text>
</comment>
<name>A0ABV6P735_9MICC</name>
<keyword evidence="2 4" id="KW-0560">Oxidoreductase</keyword>
<dbReference type="Pfam" id="PF00044">
    <property type="entry name" value="Gp_dh_N"/>
    <property type="match status" value="1"/>
</dbReference>
<evidence type="ECO:0000259" key="5">
    <source>
        <dbReference type="SMART" id="SM00846"/>
    </source>
</evidence>
<dbReference type="NCBIfam" id="TIGR01534">
    <property type="entry name" value="GAPDH-I"/>
    <property type="match status" value="1"/>
</dbReference>
<organism evidence="6 7">
    <name type="scientific">Micrococcoides hystricis</name>
    <dbReference type="NCBI Taxonomy" id="1572761"/>
    <lineage>
        <taxon>Bacteria</taxon>
        <taxon>Bacillati</taxon>
        <taxon>Actinomycetota</taxon>
        <taxon>Actinomycetes</taxon>
        <taxon>Micrococcales</taxon>
        <taxon>Micrococcaceae</taxon>
        <taxon>Micrococcoides</taxon>
    </lineage>
</organism>
<dbReference type="InterPro" id="IPR020829">
    <property type="entry name" value="GlycerAld_3-P_DH_cat"/>
</dbReference>
<proteinExistence type="inferred from homology"/>
<dbReference type="Gene3D" id="3.30.360.10">
    <property type="entry name" value="Dihydrodipicolinate Reductase, domain 2"/>
    <property type="match status" value="1"/>
</dbReference>
<reference evidence="6 7" key="1">
    <citation type="submission" date="2024-09" db="EMBL/GenBank/DDBJ databases">
        <authorList>
            <person name="Sun Q."/>
            <person name="Mori K."/>
        </authorList>
    </citation>
    <scope>NUCLEOTIDE SEQUENCE [LARGE SCALE GENOMIC DNA]</scope>
    <source>
        <strain evidence="6 7">NCAIM B.02604</strain>
    </source>
</reference>
<dbReference type="SUPFAM" id="SSF55347">
    <property type="entry name" value="Glyceraldehyde-3-phosphate dehydrogenase-like, C-terminal domain"/>
    <property type="match status" value="1"/>
</dbReference>
<evidence type="ECO:0000256" key="4">
    <source>
        <dbReference type="RuleBase" id="RU361160"/>
    </source>
</evidence>
<keyword evidence="7" id="KW-1185">Reference proteome</keyword>
<dbReference type="Pfam" id="PF02800">
    <property type="entry name" value="Gp_dh_C"/>
    <property type="match status" value="1"/>
</dbReference>
<dbReference type="InterPro" id="IPR006424">
    <property type="entry name" value="Glyceraldehyde-3-P_DH_1"/>
</dbReference>
<protein>
    <recommendedName>
        <fullName evidence="4">Glyceraldehyde-3-phosphate dehydrogenase</fullName>
        <ecNumber evidence="4">1.2.1.-</ecNumber>
    </recommendedName>
</protein>
<evidence type="ECO:0000256" key="1">
    <source>
        <dbReference type="ARBA" id="ARBA00007406"/>
    </source>
</evidence>
<dbReference type="RefSeq" id="WP_377457387.1">
    <property type="nucleotide sequence ID" value="NZ_JBHLUB010000001.1"/>
</dbReference>
<evidence type="ECO:0000313" key="6">
    <source>
        <dbReference type="EMBL" id="MFC0580949.1"/>
    </source>
</evidence>
<dbReference type="InterPro" id="IPR020830">
    <property type="entry name" value="GlycerAld_3-P_DH_AS"/>
</dbReference>
<dbReference type="Proteomes" id="UP001589862">
    <property type="component" value="Unassembled WGS sequence"/>
</dbReference>
<dbReference type="CDD" id="cd05214">
    <property type="entry name" value="GAPDH_I_N"/>
    <property type="match status" value="1"/>
</dbReference>
<dbReference type="PANTHER" id="PTHR43148">
    <property type="entry name" value="GLYCERALDEHYDE-3-PHOSPHATE DEHYDROGENASE 2"/>
    <property type="match status" value="1"/>
</dbReference>
<dbReference type="Gene3D" id="3.40.50.720">
    <property type="entry name" value="NAD(P)-binding Rossmann-like Domain"/>
    <property type="match status" value="1"/>
</dbReference>
<dbReference type="CDD" id="cd18126">
    <property type="entry name" value="GAPDH_I_C"/>
    <property type="match status" value="1"/>
</dbReference>
<evidence type="ECO:0000313" key="7">
    <source>
        <dbReference type="Proteomes" id="UP001589862"/>
    </source>
</evidence>
<dbReference type="EC" id="1.2.1.-" evidence="4"/>